<evidence type="ECO:0008006" key="4">
    <source>
        <dbReference type="Google" id="ProtNLM"/>
    </source>
</evidence>
<feature type="transmembrane region" description="Helical" evidence="1">
    <location>
        <begin position="7"/>
        <end position="24"/>
    </location>
</feature>
<dbReference type="STRING" id="1512.GCA_900049235_00277"/>
<keyword evidence="1" id="KW-1133">Transmembrane helix</keyword>
<comment type="caution">
    <text evidence="2">The sequence shown here is derived from an EMBL/GenBank/DDBJ whole genome shotgun (WGS) entry which is preliminary data.</text>
</comment>
<dbReference type="HOGENOM" id="CLU_1281364_0_0_9"/>
<proteinExistence type="predicted"/>
<sequence>MGGKKKVLLIGSVVLIVFILISKYCQTLYVNMQFKRDILMPLEREYPEFYMDETTDFEKVNILREFVYRNSVFANGSEMLLDINNYLGTEKNEKKQVQNLFNVTKERIGGFYCEGFATILTLLYRSMGYEAVNLSMAVDGENSHVLTLVKVKELWIVEDATFNQVYVKQNGEPLDIREIIFYLLLEEDEKVIIWEGDYKYRFAISTYSPEEWRSM</sequence>
<reference evidence="2 3" key="1">
    <citation type="submission" date="2010-12" db="EMBL/GenBank/DDBJ databases">
        <title>The Genome Sequence of Clostridium symbiosum strain WAL-14163.</title>
        <authorList>
            <person name="Earl A."/>
            <person name="Ward D."/>
            <person name="Feldgarden M."/>
            <person name="Gevers D."/>
            <person name="Finegold S.M."/>
            <person name="Summanen P.H."/>
            <person name="Molitoris D.R."/>
            <person name="Vaisanen M.L."/>
            <person name="Daigneault M."/>
            <person name="Young S.K."/>
            <person name="Zeng Q."/>
            <person name="Gargeya S."/>
            <person name="Fitzgerald M."/>
            <person name="Haas B."/>
            <person name="Abouelleil A."/>
            <person name="Alvarado L."/>
            <person name="Arachchi H.M."/>
            <person name="Berlin A."/>
            <person name="Brown A."/>
            <person name="Chapman S.B."/>
            <person name="Chen Z."/>
            <person name="Dunbar C."/>
            <person name="Freedman E."/>
            <person name="Gearin G."/>
            <person name="Gellesch M."/>
            <person name="Goldberg J."/>
            <person name="Griggs A."/>
            <person name="Gujja S."/>
            <person name="Heilman E."/>
            <person name="Heiman D."/>
            <person name="Howarth C."/>
            <person name="Larson L."/>
            <person name="Lui A."/>
            <person name="MacDonald P.J.P."/>
            <person name="Mehta T."/>
            <person name="Montmayeur A."/>
            <person name="Murphy C."/>
            <person name="Neiman D."/>
            <person name="Pearson M."/>
            <person name="Priest M."/>
            <person name="Roberts A."/>
            <person name="Saif S."/>
            <person name="Shea T."/>
            <person name="Shenoy N."/>
            <person name="Sisk P."/>
            <person name="Stolte C."/>
            <person name="Sykes S."/>
            <person name="White J."/>
            <person name="Yandava C."/>
            <person name="Nusbaum C."/>
            <person name="Birren B."/>
        </authorList>
    </citation>
    <scope>NUCLEOTIDE SEQUENCE [LARGE SCALE GENOMIC DNA]</scope>
    <source>
        <strain evidence="2 3">WAL-14163</strain>
    </source>
</reference>
<gene>
    <name evidence="2" type="ORF">HMPREF9474_00242</name>
</gene>
<dbReference type="SUPFAM" id="SSF54001">
    <property type="entry name" value="Cysteine proteinases"/>
    <property type="match status" value="1"/>
</dbReference>
<dbReference type="Proteomes" id="UP000002970">
    <property type="component" value="Unassembled WGS sequence"/>
</dbReference>
<keyword evidence="1" id="KW-0812">Transmembrane</keyword>
<protein>
    <recommendedName>
        <fullName evidence="4">Transglutaminase-like domain-containing protein</fullName>
    </recommendedName>
</protein>
<name>E7GH49_CLOS6</name>
<keyword evidence="1" id="KW-0472">Membrane</keyword>
<dbReference type="EMBL" id="ADLQ01000010">
    <property type="protein sequence ID" value="EGA95827.1"/>
    <property type="molecule type" value="Genomic_DNA"/>
</dbReference>
<dbReference type="InterPro" id="IPR038765">
    <property type="entry name" value="Papain-like_cys_pep_sf"/>
</dbReference>
<keyword evidence="3" id="KW-1185">Reference proteome</keyword>
<evidence type="ECO:0000256" key="1">
    <source>
        <dbReference type="SAM" id="Phobius"/>
    </source>
</evidence>
<accession>E7GH49</accession>
<evidence type="ECO:0000313" key="3">
    <source>
        <dbReference type="Proteomes" id="UP000002970"/>
    </source>
</evidence>
<evidence type="ECO:0000313" key="2">
    <source>
        <dbReference type="EMBL" id="EGA95827.1"/>
    </source>
</evidence>
<organism evidence="2 3">
    <name type="scientific">Clostridium symbiosum (strain WAL-14163)</name>
    <dbReference type="NCBI Taxonomy" id="742740"/>
    <lineage>
        <taxon>Bacteria</taxon>
        <taxon>Bacillati</taxon>
        <taxon>Bacillota</taxon>
        <taxon>Clostridia</taxon>
        <taxon>Lachnospirales</taxon>
        <taxon>Lachnospiraceae</taxon>
        <taxon>Otoolea</taxon>
    </lineage>
</organism>
<dbReference type="AlphaFoldDB" id="E7GH49"/>